<dbReference type="AlphaFoldDB" id="E5ANK5"/>
<accession>E5ANK5</accession>
<dbReference type="KEGG" id="brh:RBRH_04029"/>
<gene>
    <name evidence="1" type="ordered locus">RBRH_04029</name>
</gene>
<protein>
    <submittedName>
        <fullName evidence="1">Uncharacterized protein</fullName>
    </submittedName>
</protein>
<evidence type="ECO:0000313" key="2">
    <source>
        <dbReference type="Proteomes" id="UP000007437"/>
    </source>
</evidence>
<dbReference type="STRING" id="882378.RBRH_04029"/>
<proteinExistence type="predicted"/>
<organism evidence="1 2">
    <name type="scientific">Mycetohabitans rhizoxinica (strain DSM 19002 / CIP 109453 / HKI 454)</name>
    <name type="common">Paraburkholderia rhizoxinica</name>
    <dbReference type="NCBI Taxonomy" id="882378"/>
    <lineage>
        <taxon>Bacteria</taxon>
        <taxon>Pseudomonadati</taxon>
        <taxon>Pseudomonadota</taxon>
        <taxon>Betaproteobacteria</taxon>
        <taxon>Burkholderiales</taxon>
        <taxon>Burkholderiaceae</taxon>
        <taxon>Mycetohabitans</taxon>
    </lineage>
</organism>
<sequence>MVPFIQLSYKHNVKRSSTLVEIELNRCSALLHKALRDATNHFIIVNILLQD</sequence>
<evidence type="ECO:0000313" key="1">
    <source>
        <dbReference type="EMBL" id="CBW74187.1"/>
    </source>
</evidence>
<dbReference type="EMBL" id="FR687359">
    <property type="protein sequence ID" value="CBW74187.1"/>
    <property type="molecule type" value="Genomic_DNA"/>
</dbReference>
<dbReference type="HOGENOM" id="CLU_3096614_0_0_4"/>
<reference evidence="1 2" key="1">
    <citation type="journal article" date="2011" name="J. Bacteriol.">
        <title>Complete genome sequence of Burkholderia rhizoxinica, an endosymbiont of Rhizopus microsporus.</title>
        <authorList>
            <person name="Lackner G."/>
            <person name="Moebius N."/>
            <person name="Partida-Martinez L."/>
            <person name="Hertweck C."/>
        </authorList>
    </citation>
    <scope>NUCLEOTIDE SEQUENCE [LARGE SCALE GENOMIC DNA]</scope>
    <source>
        <strain evidence="2">DSM 19002 / CIP 109453 / HKI 454</strain>
    </source>
</reference>
<name>E5ANK5_MYCRK</name>
<dbReference type="Proteomes" id="UP000007437">
    <property type="component" value="Chromosome"/>
</dbReference>